<dbReference type="PANTHER" id="PTHR36150:SF1">
    <property type="entry name" value="DNA GYRASE INHIBITOR YACG"/>
    <property type="match status" value="1"/>
</dbReference>
<feature type="binding site" evidence="3">
    <location>
        <position position="11"/>
    </location>
    <ligand>
        <name>Zn(2+)</name>
        <dbReference type="ChEBI" id="CHEBI:29105"/>
    </ligand>
</feature>
<feature type="binding site" evidence="3">
    <location>
        <position position="34"/>
    </location>
    <ligand>
        <name>Zn(2+)</name>
        <dbReference type="ChEBI" id="CHEBI:29105"/>
    </ligand>
</feature>
<dbReference type="NCBIfam" id="NF001638">
    <property type="entry name" value="PRK00418.1"/>
    <property type="match status" value="1"/>
</dbReference>
<dbReference type="GO" id="GO:0008657">
    <property type="term" value="F:DNA topoisomerase type II (double strand cut, ATP-hydrolyzing) inhibitor activity"/>
    <property type="evidence" value="ECO:0007669"/>
    <property type="project" value="UniProtKB-UniRule"/>
</dbReference>
<feature type="binding site" evidence="3">
    <location>
        <position position="30"/>
    </location>
    <ligand>
        <name>Zn(2+)</name>
        <dbReference type="ChEBI" id="CHEBI:29105"/>
    </ligand>
</feature>
<comment type="similarity">
    <text evidence="3">Belongs to the DNA gyrase inhibitor YacG family.</text>
</comment>
<dbReference type="Proteomes" id="UP000195442">
    <property type="component" value="Unassembled WGS sequence"/>
</dbReference>
<evidence type="ECO:0000256" key="1">
    <source>
        <dbReference type="ARBA" id="ARBA00022723"/>
    </source>
</evidence>
<dbReference type="Gene3D" id="3.30.50.10">
    <property type="entry name" value="Erythroid Transcription Factor GATA-1, subunit A"/>
    <property type="match status" value="1"/>
</dbReference>
<dbReference type="InterPro" id="IPR013088">
    <property type="entry name" value="Znf_NHR/GATA"/>
</dbReference>
<dbReference type="PANTHER" id="PTHR36150">
    <property type="entry name" value="DNA GYRASE INHIBITOR YACG"/>
    <property type="match status" value="1"/>
</dbReference>
<dbReference type="GO" id="GO:0008270">
    <property type="term" value="F:zinc ion binding"/>
    <property type="evidence" value="ECO:0007669"/>
    <property type="project" value="UniProtKB-UniRule"/>
</dbReference>
<dbReference type="Pfam" id="PF03884">
    <property type="entry name" value="YacG"/>
    <property type="match status" value="1"/>
</dbReference>
<proteinExistence type="inferred from homology"/>
<dbReference type="OrthoDB" id="9809663at2"/>
<dbReference type="AlphaFoldDB" id="A0A1R4HCA4"/>
<sequence length="62" mass="7178">MLSNKPLTVKCPTCERPVAWTSEQLFKPFCCDRCKLIDLGEWFMEEKSIPGEALLDDEQEDL</sequence>
<protein>
    <recommendedName>
        <fullName evidence="3">DNA gyrase inhibitor YacG</fullName>
    </recommendedName>
</protein>
<keyword evidence="5" id="KW-1185">Reference proteome</keyword>
<keyword evidence="2 3" id="KW-0862">Zinc</keyword>
<feature type="binding site" evidence="3">
    <location>
        <position position="14"/>
    </location>
    <ligand>
        <name>Zn(2+)</name>
        <dbReference type="ChEBI" id="CHEBI:29105"/>
    </ligand>
</feature>
<evidence type="ECO:0000256" key="3">
    <source>
        <dbReference type="HAMAP-Rule" id="MF_00649"/>
    </source>
</evidence>
<accession>A0A1R4HCA4</accession>
<dbReference type="HAMAP" id="MF_00649">
    <property type="entry name" value="DNA_gyrase_inhibitor_YacG"/>
    <property type="match status" value="1"/>
</dbReference>
<comment type="cofactor">
    <cofactor evidence="3">
        <name>Zn(2+)</name>
        <dbReference type="ChEBI" id="CHEBI:29105"/>
    </cofactor>
    <text evidence="3">Binds 1 zinc ion.</text>
</comment>
<organism evidence="4 5">
    <name type="scientific">Crenothrix polyspora</name>
    <dbReference type="NCBI Taxonomy" id="360316"/>
    <lineage>
        <taxon>Bacteria</taxon>
        <taxon>Pseudomonadati</taxon>
        <taxon>Pseudomonadota</taxon>
        <taxon>Gammaproteobacteria</taxon>
        <taxon>Methylococcales</taxon>
        <taxon>Crenotrichaceae</taxon>
        <taxon>Crenothrix</taxon>
    </lineage>
</organism>
<dbReference type="GO" id="GO:0006355">
    <property type="term" value="P:regulation of DNA-templated transcription"/>
    <property type="evidence" value="ECO:0007669"/>
    <property type="project" value="InterPro"/>
</dbReference>
<gene>
    <name evidence="3 4" type="primary">yacG</name>
    <name evidence="4" type="ORF">CRENPOLYSF2_370008</name>
</gene>
<name>A0A1R4HCA4_9GAMM</name>
<dbReference type="EMBL" id="FUKJ01000301">
    <property type="protein sequence ID" value="SJM93882.1"/>
    <property type="molecule type" value="Genomic_DNA"/>
</dbReference>
<comment type="subunit">
    <text evidence="3">Interacts with GyrB.</text>
</comment>
<dbReference type="SUPFAM" id="SSF57716">
    <property type="entry name" value="Glucocorticoid receptor-like (DNA-binding domain)"/>
    <property type="match status" value="1"/>
</dbReference>
<dbReference type="RefSeq" id="WP_087147562.1">
    <property type="nucleotide sequence ID" value="NZ_FUKJ01000301.1"/>
</dbReference>
<keyword evidence="1 3" id="KW-0479">Metal-binding</keyword>
<evidence type="ECO:0000313" key="5">
    <source>
        <dbReference type="Proteomes" id="UP000195442"/>
    </source>
</evidence>
<dbReference type="InterPro" id="IPR005584">
    <property type="entry name" value="DNA_gyrase_inhibitor_YacG"/>
</dbReference>
<comment type="function">
    <text evidence="3">Inhibits all the catalytic activities of DNA gyrase by preventing its interaction with DNA. Acts by binding directly to the C-terminal domain of GyrB, which probably disrupts DNA binding by the gyrase.</text>
</comment>
<evidence type="ECO:0000313" key="4">
    <source>
        <dbReference type="EMBL" id="SJM93882.1"/>
    </source>
</evidence>
<evidence type="ECO:0000256" key="2">
    <source>
        <dbReference type="ARBA" id="ARBA00022833"/>
    </source>
</evidence>
<reference evidence="5" key="1">
    <citation type="submission" date="2017-02" db="EMBL/GenBank/DDBJ databases">
        <authorList>
            <person name="Daims H."/>
        </authorList>
    </citation>
    <scope>NUCLEOTIDE SEQUENCE [LARGE SCALE GENOMIC DNA]</scope>
</reference>